<evidence type="ECO:0000313" key="4">
    <source>
        <dbReference type="Proteomes" id="UP001378188"/>
    </source>
</evidence>
<dbReference type="Gene3D" id="3.40.50.1820">
    <property type="entry name" value="alpha/beta hydrolase"/>
    <property type="match status" value="1"/>
</dbReference>
<keyword evidence="4" id="KW-1185">Reference proteome</keyword>
<dbReference type="AlphaFoldDB" id="A0AAW9RKB8"/>
<dbReference type="PANTHER" id="PTHR43037:SF5">
    <property type="entry name" value="FERULOYL ESTERASE"/>
    <property type="match status" value="1"/>
</dbReference>
<proteinExistence type="predicted"/>
<comment type="caution">
    <text evidence="3">The sequence shown here is derived from an EMBL/GenBank/DDBJ whole genome shotgun (WGS) entry which is preliminary data.</text>
</comment>
<dbReference type="InterPro" id="IPR029058">
    <property type="entry name" value="AB_hydrolase_fold"/>
</dbReference>
<evidence type="ECO:0000256" key="2">
    <source>
        <dbReference type="ARBA" id="ARBA00022801"/>
    </source>
</evidence>
<sequence length="283" mass="31919">MARPAGHGKHLSYYDFGRTTVFASREDSRFSYCAYVPGDYDEDGSKRYPVAVIVHGTERGMQAYRDAFSDFAEKNSVIVLCPLFPANICFPGDLSSYKMLRDGDLHYDAVLLSMIDELKEKYRIAGDRVLMYGFSGGGHFTHRFLYLHPERLLAASIGAPGVVTLLDFDHDFWVGVRNFEEVFGKPIDLDAVRRVPVQMVIGGNDRETWEITITPKDAWWMPGADAAGPDRISRMQALKESFERHGVRVRHDIVPGFAHDDRGLIGNVKDFFESALQEARASE</sequence>
<keyword evidence="1" id="KW-0732">Signal</keyword>
<evidence type="ECO:0000256" key="1">
    <source>
        <dbReference type="ARBA" id="ARBA00022729"/>
    </source>
</evidence>
<dbReference type="GO" id="GO:0016787">
    <property type="term" value="F:hydrolase activity"/>
    <property type="evidence" value="ECO:0007669"/>
    <property type="project" value="UniProtKB-KW"/>
</dbReference>
<dbReference type="Proteomes" id="UP001378188">
    <property type="component" value="Unassembled WGS sequence"/>
</dbReference>
<gene>
    <name evidence="3" type="ORF">V3328_22050</name>
</gene>
<accession>A0AAW9RKB8</accession>
<organism evidence="3 4">
    <name type="scientific">Microbaculum marinum</name>
    <dbReference type="NCBI Taxonomy" id="1764581"/>
    <lineage>
        <taxon>Bacteria</taxon>
        <taxon>Pseudomonadati</taxon>
        <taxon>Pseudomonadota</taxon>
        <taxon>Alphaproteobacteria</taxon>
        <taxon>Hyphomicrobiales</taxon>
        <taxon>Tepidamorphaceae</taxon>
        <taxon>Microbaculum</taxon>
    </lineage>
</organism>
<dbReference type="InterPro" id="IPR050955">
    <property type="entry name" value="Plant_Biomass_Hydrol_Est"/>
</dbReference>
<dbReference type="PANTHER" id="PTHR43037">
    <property type="entry name" value="UNNAMED PRODUCT-RELATED"/>
    <property type="match status" value="1"/>
</dbReference>
<dbReference type="SUPFAM" id="SSF53474">
    <property type="entry name" value="alpha/beta-Hydrolases"/>
    <property type="match status" value="1"/>
</dbReference>
<protein>
    <submittedName>
        <fullName evidence="3">Alpha/beta hydrolase</fullName>
    </submittedName>
</protein>
<name>A0AAW9RKB8_9HYPH</name>
<keyword evidence="2 3" id="KW-0378">Hydrolase</keyword>
<evidence type="ECO:0000313" key="3">
    <source>
        <dbReference type="EMBL" id="MEJ8574182.1"/>
    </source>
</evidence>
<dbReference type="RefSeq" id="WP_340331882.1">
    <property type="nucleotide sequence ID" value="NZ_JAZHOF010000010.1"/>
</dbReference>
<dbReference type="EMBL" id="JAZHOF010000010">
    <property type="protein sequence ID" value="MEJ8574182.1"/>
    <property type="molecule type" value="Genomic_DNA"/>
</dbReference>
<reference evidence="3 4" key="1">
    <citation type="submission" date="2024-02" db="EMBL/GenBank/DDBJ databases">
        <title>Genome analysis and characterization of Microbaculum marinisediminis sp. nov., isolated from marine sediment.</title>
        <authorList>
            <person name="Du Z.-J."/>
            <person name="Ye Y.-Q."/>
            <person name="Zhang Z.-R."/>
            <person name="Yuan S.-M."/>
            <person name="Zhang X.-Y."/>
        </authorList>
    </citation>
    <scope>NUCLEOTIDE SEQUENCE [LARGE SCALE GENOMIC DNA]</scope>
    <source>
        <strain evidence="3 4">SDUM1044001</strain>
    </source>
</reference>